<dbReference type="InterPro" id="IPR001387">
    <property type="entry name" value="Cro/C1-type_HTH"/>
</dbReference>
<name>A0ABU6GQG4_9BACL</name>
<organism evidence="2 3">
    <name type="scientific">Paenibacillus dokdonensis</name>
    <dbReference type="NCBI Taxonomy" id="2567944"/>
    <lineage>
        <taxon>Bacteria</taxon>
        <taxon>Bacillati</taxon>
        <taxon>Bacillota</taxon>
        <taxon>Bacilli</taxon>
        <taxon>Bacillales</taxon>
        <taxon>Paenibacillaceae</taxon>
        <taxon>Paenibacillus</taxon>
    </lineage>
</organism>
<evidence type="ECO:0000259" key="1">
    <source>
        <dbReference type="Pfam" id="PF13443"/>
    </source>
</evidence>
<reference evidence="2 3" key="1">
    <citation type="submission" date="2023-03" db="EMBL/GenBank/DDBJ databases">
        <title>Bacillus Genome Sequencing.</title>
        <authorList>
            <person name="Dunlap C."/>
        </authorList>
    </citation>
    <scope>NUCLEOTIDE SEQUENCE [LARGE SCALE GENOMIC DNA]</scope>
    <source>
        <strain evidence="2 3">BD-525</strain>
    </source>
</reference>
<sequence length="77" mass="8845">MVDLYGLGKQRSKLGKWMDQRGIKQEWLIQKADVSKGTTVKLCNEKDYSPSGSTMKKIIKALREVDPSVRADQFWDL</sequence>
<accession>A0ABU6GQG4</accession>
<dbReference type="Gene3D" id="1.10.260.40">
    <property type="entry name" value="lambda repressor-like DNA-binding domains"/>
    <property type="match status" value="1"/>
</dbReference>
<keyword evidence="3" id="KW-1185">Reference proteome</keyword>
<feature type="domain" description="HTH cro/C1-type" evidence="1">
    <location>
        <begin position="13"/>
        <end position="63"/>
    </location>
</feature>
<dbReference type="Proteomes" id="UP001344632">
    <property type="component" value="Unassembled WGS sequence"/>
</dbReference>
<gene>
    <name evidence="2" type="ORF">P4H66_19320</name>
</gene>
<dbReference type="SUPFAM" id="SSF47413">
    <property type="entry name" value="lambda repressor-like DNA-binding domains"/>
    <property type="match status" value="1"/>
</dbReference>
<evidence type="ECO:0000313" key="2">
    <source>
        <dbReference type="EMBL" id="MEC0241956.1"/>
    </source>
</evidence>
<evidence type="ECO:0000313" key="3">
    <source>
        <dbReference type="Proteomes" id="UP001344632"/>
    </source>
</evidence>
<proteinExistence type="predicted"/>
<dbReference type="EMBL" id="JARLKZ010000015">
    <property type="protein sequence ID" value="MEC0241956.1"/>
    <property type="molecule type" value="Genomic_DNA"/>
</dbReference>
<protein>
    <submittedName>
        <fullName evidence="2">Helix-turn-helix transcriptional regulator</fullName>
    </submittedName>
</protein>
<dbReference type="RefSeq" id="WP_326089666.1">
    <property type="nucleotide sequence ID" value="NZ_JARLKZ010000015.1"/>
</dbReference>
<dbReference type="Pfam" id="PF13443">
    <property type="entry name" value="HTH_26"/>
    <property type="match status" value="1"/>
</dbReference>
<comment type="caution">
    <text evidence="2">The sequence shown here is derived from an EMBL/GenBank/DDBJ whole genome shotgun (WGS) entry which is preliminary data.</text>
</comment>
<dbReference type="InterPro" id="IPR010982">
    <property type="entry name" value="Lambda_DNA-bd_dom_sf"/>
</dbReference>